<accession>A0A552JAS2</accession>
<dbReference type="AlphaFoldDB" id="A0A552JAS2"/>
<organism evidence="1 2">
    <name type="scientific">Microcystis wesenbergii Mw_QC_S_20081001_S30D</name>
    <dbReference type="NCBI Taxonomy" id="2486245"/>
    <lineage>
        <taxon>Bacteria</taxon>
        <taxon>Bacillati</taxon>
        <taxon>Cyanobacteriota</taxon>
        <taxon>Cyanophyceae</taxon>
        <taxon>Oscillatoriophycideae</taxon>
        <taxon>Chroococcales</taxon>
        <taxon>Microcystaceae</taxon>
        <taxon>Microcystis</taxon>
    </lineage>
</organism>
<dbReference type="Proteomes" id="UP000320523">
    <property type="component" value="Unassembled WGS sequence"/>
</dbReference>
<comment type="caution">
    <text evidence="1">The sequence shown here is derived from an EMBL/GenBank/DDBJ whole genome shotgun (WGS) entry which is preliminary data.</text>
</comment>
<evidence type="ECO:0000313" key="2">
    <source>
        <dbReference type="Proteomes" id="UP000320523"/>
    </source>
</evidence>
<name>A0A552JAS2_9CHRO</name>
<protein>
    <submittedName>
        <fullName evidence="1">Uncharacterized protein</fullName>
    </submittedName>
</protein>
<evidence type="ECO:0000313" key="1">
    <source>
        <dbReference type="EMBL" id="TRU92757.1"/>
    </source>
</evidence>
<sequence length="83" mass="9478">MEISYQLSVISYQLSVGSKYLSKINYTSKPSVEGFFSDQADSELKTQIRYLIAVFRLPSRSLLSPVLTKKLIFQVLFPRKLGN</sequence>
<proteinExistence type="predicted"/>
<dbReference type="EMBL" id="SFAT01000188">
    <property type="protein sequence ID" value="TRU92757.1"/>
    <property type="molecule type" value="Genomic_DNA"/>
</dbReference>
<gene>
    <name evidence="1" type="ORF">EWV75_20070</name>
</gene>
<reference evidence="1 2" key="1">
    <citation type="submission" date="2019-01" db="EMBL/GenBank/DDBJ databases">
        <title>Coherence of Microcystis species and biogeography revealed through population genomics.</title>
        <authorList>
            <person name="Perez-Carrascal O.M."/>
            <person name="Terrat Y."/>
            <person name="Giani A."/>
            <person name="Fortin N."/>
            <person name="Tromas N."/>
            <person name="Shapiro B.J."/>
        </authorList>
    </citation>
    <scope>NUCLEOTIDE SEQUENCE [LARGE SCALE GENOMIC DNA]</scope>
    <source>
        <strain evidence="1">Mw_QC_S_20081001_S30D</strain>
    </source>
</reference>